<organism evidence="1 2">
    <name type="scientific">Stephania cephalantha</name>
    <dbReference type="NCBI Taxonomy" id="152367"/>
    <lineage>
        <taxon>Eukaryota</taxon>
        <taxon>Viridiplantae</taxon>
        <taxon>Streptophyta</taxon>
        <taxon>Embryophyta</taxon>
        <taxon>Tracheophyta</taxon>
        <taxon>Spermatophyta</taxon>
        <taxon>Magnoliopsida</taxon>
        <taxon>Ranunculales</taxon>
        <taxon>Menispermaceae</taxon>
        <taxon>Menispermoideae</taxon>
        <taxon>Cissampelideae</taxon>
        <taxon>Stephania</taxon>
    </lineage>
</organism>
<reference evidence="1 2" key="1">
    <citation type="submission" date="2024-01" db="EMBL/GenBank/DDBJ databases">
        <title>Genome assemblies of Stephania.</title>
        <authorList>
            <person name="Yang L."/>
        </authorList>
    </citation>
    <scope>NUCLEOTIDE SEQUENCE [LARGE SCALE GENOMIC DNA]</scope>
    <source>
        <strain evidence="1">JXDWG</strain>
        <tissue evidence="1">Leaf</tissue>
    </source>
</reference>
<name>A0AAP0IPD1_9MAGN</name>
<evidence type="ECO:0000313" key="1">
    <source>
        <dbReference type="EMBL" id="KAK9119278.1"/>
    </source>
</evidence>
<protein>
    <submittedName>
        <fullName evidence="1">Uncharacterized protein</fullName>
    </submittedName>
</protein>
<evidence type="ECO:0000313" key="2">
    <source>
        <dbReference type="Proteomes" id="UP001419268"/>
    </source>
</evidence>
<sequence>MQLRVKFAFDENPEEEYSDEEEFVSEEEINEFDDDGRDFVGDKVVFGEDDFVIEVVSHKNPQVLEVVVGDMIVNKSSVKNFSDYQKLFVVSFLDDVHIFEVKVVPNHKSRENTKIQGRIFRTGGE</sequence>
<proteinExistence type="predicted"/>
<accession>A0AAP0IPD1</accession>
<comment type="caution">
    <text evidence="1">The sequence shown here is derived from an EMBL/GenBank/DDBJ whole genome shotgun (WGS) entry which is preliminary data.</text>
</comment>
<dbReference type="AlphaFoldDB" id="A0AAP0IPD1"/>
<dbReference type="Proteomes" id="UP001419268">
    <property type="component" value="Unassembled WGS sequence"/>
</dbReference>
<dbReference type="EMBL" id="JBBNAG010000007">
    <property type="protein sequence ID" value="KAK9119278.1"/>
    <property type="molecule type" value="Genomic_DNA"/>
</dbReference>
<keyword evidence="2" id="KW-1185">Reference proteome</keyword>
<gene>
    <name evidence="1" type="ORF">Scep_017371</name>
</gene>